<keyword evidence="2" id="KW-1185">Reference proteome</keyword>
<protein>
    <submittedName>
        <fullName evidence="1">Uncharacterized protein</fullName>
    </submittedName>
</protein>
<comment type="caution">
    <text evidence="1">The sequence shown here is derived from an EMBL/GenBank/DDBJ whole genome shotgun (WGS) entry which is preliminary data.</text>
</comment>
<reference evidence="1" key="2">
    <citation type="submission" date="2020-06" db="EMBL/GenBank/DDBJ databases">
        <title>Helianthus annuus Genome sequencing and assembly Release 2.</title>
        <authorList>
            <person name="Gouzy J."/>
            <person name="Langlade N."/>
            <person name="Munos S."/>
        </authorList>
    </citation>
    <scope>NUCLEOTIDE SEQUENCE</scope>
    <source>
        <tissue evidence="1">Leaves</tissue>
    </source>
</reference>
<dbReference type="Gramene" id="mRNA:HanXRQr2_Chr07g0284341">
    <property type="protein sequence ID" value="mRNA:HanXRQr2_Chr07g0284341"/>
    <property type="gene ID" value="HanXRQr2_Chr07g0284341"/>
</dbReference>
<proteinExistence type="predicted"/>
<sequence>MKLLIEVNVDMFPTSRLIVNQVLSLVIEAFEEETLLSKSRNDFGRKVFNAIPPNVFTILSRRYTDGNF</sequence>
<name>A0A9K3IJX2_HELAN</name>
<reference evidence="1" key="1">
    <citation type="journal article" date="2017" name="Nature">
        <title>The sunflower genome provides insights into oil metabolism, flowering and Asterid evolution.</title>
        <authorList>
            <person name="Badouin H."/>
            <person name="Gouzy J."/>
            <person name="Grassa C.J."/>
            <person name="Murat F."/>
            <person name="Staton S.E."/>
            <person name="Cottret L."/>
            <person name="Lelandais-Briere C."/>
            <person name="Owens G.L."/>
            <person name="Carrere S."/>
            <person name="Mayjonade B."/>
            <person name="Legrand L."/>
            <person name="Gill N."/>
            <person name="Kane N.C."/>
            <person name="Bowers J.E."/>
            <person name="Hubner S."/>
            <person name="Bellec A."/>
            <person name="Berard A."/>
            <person name="Berges H."/>
            <person name="Blanchet N."/>
            <person name="Boniface M.C."/>
            <person name="Brunel D."/>
            <person name="Catrice O."/>
            <person name="Chaidir N."/>
            <person name="Claudel C."/>
            <person name="Donnadieu C."/>
            <person name="Faraut T."/>
            <person name="Fievet G."/>
            <person name="Helmstetter N."/>
            <person name="King M."/>
            <person name="Knapp S.J."/>
            <person name="Lai Z."/>
            <person name="Le Paslier M.C."/>
            <person name="Lippi Y."/>
            <person name="Lorenzon L."/>
            <person name="Mandel J.R."/>
            <person name="Marage G."/>
            <person name="Marchand G."/>
            <person name="Marquand E."/>
            <person name="Bret-Mestries E."/>
            <person name="Morien E."/>
            <person name="Nambeesan S."/>
            <person name="Nguyen T."/>
            <person name="Pegot-Espagnet P."/>
            <person name="Pouilly N."/>
            <person name="Raftis F."/>
            <person name="Sallet E."/>
            <person name="Schiex T."/>
            <person name="Thomas J."/>
            <person name="Vandecasteele C."/>
            <person name="Vares D."/>
            <person name="Vear F."/>
            <person name="Vautrin S."/>
            <person name="Crespi M."/>
            <person name="Mangin B."/>
            <person name="Burke J.M."/>
            <person name="Salse J."/>
            <person name="Munos S."/>
            <person name="Vincourt P."/>
            <person name="Rieseberg L.H."/>
            <person name="Langlade N.B."/>
        </authorList>
    </citation>
    <scope>NUCLEOTIDE SEQUENCE</scope>
    <source>
        <tissue evidence="1">Leaves</tissue>
    </source>
</reference>
<evidence type="ECO:0000313" key="1">
    <source>
        <dbReference type="EMBL" id="KAF5797746.1"/>
    </source>
</evidence>
<dbReference type="Proteomes" id="UP000215914">
    <property type="component" value="Unassembled WGS sequence"/>
</dbReference>
<accession>A0A9K3IJX2</accession>
<gene>
    <name evidence="1" type="ORF">HanXRQr2_Chr07g0284341</name>
</gene>
<evidence type="ECO:0000313" key="2">
    <source>
        <dbReference type="Proteomes" id="UP000215914"/>
    </source>
</evidence>
<organism evidence="1 2">
    <name type="scientific">Helianthus annuus</name>
    <name type="common">Common sunflower</name>
    <dbReference type="NCBI Taxonomy" id="4232"/>
    <lineage>
        <taxon>Eukaryota</taxon>
        <taxon>Viridiplantae</taxon>
        <taxon>Streptophyta</taxon>
        <taxon>Embryophyta</taxon>
        <taxon>Tracheophyta</taxon>
        <taxon>Spermatophyta</taxon>
        <taxon>Magnoliopsida</taxon>
        <taxon>eudicotyledons</taxon>
        <taxon>Gunneridae</taxon>
        <taxon>Pentapetalae</taxon>
        <taxon>asterids</taxon>
        <taxon>campanulids</taxon>
        <taxon>Asterales</taxon>
        <taxon>Asteraceae</taxon>
        <taxon>Asteroideae</taxon>
        <taxon>Heliantheae alliance</taxon>
        <taxon>Heliantheae</taxon>
        <taxon>Helianthus</taxon>
    </lineage>
</organism>
<dbReference type="EMBL" id="MNCJ02000322">
    <property type="protein sequence ID" value="KAF5797746.1"/>
    <property type="molecule type" value="Genomic_DNA"/>
</dbReference>
<dbReference type="AlphaFoldDB" id="A0A9K3IJX2"/>